<evidence type="ECO:0000313" key="2">
    <source>
        <dbReference type="EMBL" id="KAL3797314.1"/>
    </source>
</evidence>
<organism evidence="2 3">
    <name type="scientific">Stephanodiscus triporus</name>
    <dbReference type="NCBI Taxonomy" id="2934178"/>
    <lineage>
        <taxon>Eukaryota</taxon>
        <taxon>Sar</taxon>
        <taxon>Stramenopiles</taxon>
        <taxon>Ochrophyta</taxon>
        <taxon>Bacillariophyta</taxon>
        <taxon>Coscinodiscophyceae</taxon>
        <taxon>Thalassiosirophycidae</taxon>
        <taxon>Stephanodiscales</taxon>
        <taxon>Stephanodiscaceae</taxon>
        <taxon>Stephanodiscus</taxon>
    </lineage>
</organism>
<evidence type="ECO:0008006" key="4">
    <source>
        <dbReference type="Google" id="ProtNLM"/>
    </source>
</evidence>
<sequence length="414" mass="45236">MTLETLTETVIPMEFPTEKTKTTNGGDASGRDTLSGEKRPASSGAARVQKDLSEVLQQAEPFALKEDGPLLSSEEGSMLGREDGLLSSEDTCVSINAEFPEQPNNETLPSDDRLENVNKVYKIVQKLTGGLGGMADEGAIYGELTSGSMSKVVNLMIEFTGFCVSSHFIDIGCGWGKPNLHVAQYSGVALNVSVEVVPVHHFLGMTNLNAVLDAAKTNPSIGHKCYFIHADIITVKCLDPFTHVYMFDVGMAAGLLSKIGQLFNKSRSEFLICYHKPMLIIDEFKFDVKLLAQTSTTMSGSGEVHECYVYRRNSDKVISFPFPTITPSKKCQTAVDNCKLDLETLHQQVKKEIINFWKIGRLTRSVAASIFSLGLVLMDLQQNKNIFLPQGVVHLAVAFLLGDKASSVNILISD</sequence>
<dbReference type="Proteomes" id="UP001530315">
    <property type="component" value="Unassembled WGS sequence"/>
</dbReference>
<dbReference type="Gene3D" id="3.40.50.150">
    <property type="entry name" value="Vaccinia Virus protein VP39"/>
    <property type="match status" value="1"/>
</dbReference>
<evidence type="ECO:0000313" key="3">
    <source>
        <dbReference type="Proteomes" id="UP001530315"/>
    </source>
</evidence>
<proteinExistence type="predicted"/>
<evidence type="ECO:0000256" key="1">
    <source>
        <dbReference type="SAM" id="MobiDB-lite"/>
    </source>
</evidence>
<keyword evidence="3" id="KW-1185">Reference proteome</keyword>
<name>A0ABD3QBA2_9STRA</name>
<dbReference type="AlphaFoldDB" id="A0ABD3QBA2"/>
<dbReference type="SUPFAM" id="SSF53335">
    <property type="entry name" value="S-adenosyl-L-methionine-dependent methyltransferases"/>
    <property type="match status" value="1"/>
</dbReference>
<accession>A0ABD3QBA2</accession>
<feature type="region of interest" description="Disordered" evidence="1">
    <location>
        <begin position="1"/>
        <end position="51"/>
    </location>
</feature>
<gene>
    <name evidence="2" type="ORF">ACHAW5_008040</name>
</gene>
<comment type="caution">
    <text evidence="2">The sequence shown here is derived from an EMBL/GenBank/DDBJ whole genome shotgun (WGS) entry which is preliminary data.</text>
</comment>
<dbReference type="InterPro" id="IPR029063">
    <property type="entry name" value="SAM-dependent_MTases_sf"/>
</dbReference>
<protein>
    <recommendedName>
        <fullName evidence="4">DOT1 domain-containing protein</fullName>
    </recommendedName>
</protein>
<reference evidence="2 3" key="1">
    <citation type="submission" date="2024-10" db="EMBL/GenBank/DDBJ databases">
        <title>Updated reference genomes for cyclostephanoid diatoms.</title>
        <authorList>
            <person name="Roberts W.R."/>
            <person name="Alverson A.J."/>
        </authorList>
    </citation>
    <scope>NUCLEOTIDE SEQUENCE [LARGE SCALE GENOMIC DNA]</scope>
    <source>
        <strain evidence="2 3">AJA276-08</strain>
    </source>
</reference>
<dbReference type="EMBL" id="JALLAZ020000350">
    <property type="protein sequence ID" value="KAL3797314.1"/>
    <property type="molecule type" value="Genomic_DNA"/>
</dbReference>